<dbReference type="InterPro" id="IPR036291">
    <property type="entry name" value="NAD(P)-bd_dom_sf"/>
</dbReference>
<sequence length="257" mass="26698">MAERLLEGKAGLVTGGSSGIGRATALAMAREGARVAVADVAVEGGEETVRMMTQAGGDAVFIRTDVSRDSDVAALVRSTVDRFGRLDVAVNNAGIEGTLAPLAEYPEEMFDRVVAVNLKGVWLCMKHEIPELLEQGGGAIVNMASILGLVAFPNAAAYTAAKHGVVGLTRVAAVEYAARGIRVNAVCPGFIETPMVMERGVAAGRQRETYEKIAGLHPIGRLGKPEEIAGMVVALLSDRASFVTGAVLPVDGALTAQ</sequence>
<dbReference type="SUPFAM" id="SSF51735">
    <property type="entry name" value="NAD(P)-binding Rossmann-fold domains"/>
    <property type="match status" value="1"/>
</dbReference>
<keyword evidence="4" id="KW-1185">Reference proteome</keyword>
<reference evidence="4" key="2">
    <citation type="journal article" date="2016" name="Int. J. Syst. Evol. Microbiol.">
        <title>Complete genome sequence and cell structure of Limnochorda pilosa, a Gram-negative spore-former within the phylum Firmicutes.</title>
        <authorList>
            <person name="Watanabe M."/>
            <person name="Kojima H."/>
            <person name="Fukui M."/>
        </authorList>
    </citation>
    <scope>NUCLEOTIDE SEQUENCE [LARGE SCALE GENOMIC DNA]</scope>
    <source>
        <strain evidence="4">HC45</strain>
    </source>
</reference>
<accession>A0A0K2SI21</accession>
<dbReference type="EMBL" id="AP014924">
    <property type="protein sequence ID" value="BAS26662.1"/>
    <property type="molecule type" value="Genomic_DNA"/>
</dbReference>
<protein>
    <submittedName>
        <fullName evidence="3">Short-chain dehydrogenase</fullName>
    </submittedName>
</protein>
<organism evidence="3 4">
    <name type="scientific">Limnochorda pilosa</name>
    <dbReference type="NCBI Taxonomy" id="1555112"/>
    <lineage>
        <taxon>Bacteria</taxon>
        <taxon>Bacillati</taxon>
        <taxon>Bacillota</taxon>
        <taxon>Limnochordia</taxon>
        <taxon>Limnochordales</taxon>
        <taxon>Limnochordaceae</taxon>
        <taxon>Limnochorda</taxon>
    </lineage>
</organism>
<name>A0A0K2SI21_LIMPI</name>
<dbReference type="InterPro" id="IPR020904">
    <property type="entry name" value="Sc_DH/Rdtase_CS"/>
</dbReference>
<gene>
    <name evidence="3" type="ORF">LIP_0805</name>
</gene>
<dbReference type="RefSeq" id="WP_068134561.1">
    <property type="nucleotide sequence ID" value="NZ_AP014924.1"/>
</dbReference>
<evidence type="ECO:0000256" key="2">
    <source>
        <dbReference type="ARBA" id="ARBA00023002"/>
    </source>
</evidence>
<evidence type="ECO:0000256" key="1">
    <source>
        <dbReference type="ARBA" id="ARBA00006484"/>
    </source>
</evidence>
<comment type="similarity">
    <text evidence="1">Belongs to the short-chain dehydrogenases/reductases (SDR) family.</text>
</comment>
<dbReference type="GO" id="GO:0008206">
    <property type="term" value="P:bile acid metabolic process"/>
    <property type="evidence" value="ECO:0007669"/>
    <property type="project" value="UniProtKB-ARBA"/>
</dbReference>
<dbReference type="Pfam" id="PF13561">
    <property type="entry name" value="adh_short_C2"/>
    <property type="match status" value="1"/>
</dbReference>
<dbReference type="InterPro" id="IPR002347">
    <property type="entry name" value="SDR_fam"/>
</dbReference>
<dbReference type="NCBIfam" id="NF004818">
    <property type="entry name" value="PRK06172.1"/>
    <property type="match status" value="1"/>
</dbReference>
<dbReference type="OrthoDB" id="306388at2"/>
<dbReference type="AlphaFoldDB" id="A0A0K2SI21"/>
<dbReference type="PRINTS" id="PR00081">
    <property type="entry name" value="GDHRDH"/>
</dbReference>
<dbReference type="NCBIfam" id="NF005559">
    <property type="entry name" value="PRK07231.1"/>
    <property type="match status" value="1"/>
</dbReference>
<dbReference type="FunFam" id="3.40.50.720:FF:000084">
    <property type="entry name" value="Short-chain dehydrogenase reductase"/>
    <property type="match status" value="1"/>
</dbReference>
<dbReference type="PROSITE" id="PS00061">
    <property type="entry name" value="ADH_SHORT"/>
    <property type="match status" value="1"/>
</dbReference>
<dbReference type="PANTHER" id="PTHR24321:SF8">
    <property type="entry name" value="ESTRADIOL 17-BETA-DEHYDROGENASE 8-RELATED"/>
    <property type="match status" value="1"/>
</dbReference>
<proteinExistence type="inferred from homology"/>
<reference evidence="4" key="1">
    <citation type="submission" date="2015-07" db="EMBL/GenBank/DDBJ databases">
        <title>Complete genome sequence and phylogenetic analysis of Limnochorda pilosa.</title>
        <authorList>
            <person name="Watanabe M."/>
            <person name="Kojima H."/>
            <person name="Fukui M."/>
        </authorList>
    </citation>
    <scope>NUCLEOTIDE SEQUENCE [LARGE SCALE GENOMIC DNA]</scope>
    <source>
        <strain evidence="4">HC45</strain>
    </source>
</reference>
<dbReference type="GO" id="GO:0016491">
    <property type="term" value="F:oxidoreductase activity"/>
    <property type="evidence" value="ECO:0007669"/>
    <property type="project" value="UniProtKB-KW"/>
</dbReference>
<evidence type="ECO:0000313" key="4">
    <source>
        <dbReference type="Proteomes" id="UP000065807"/>
    </source>
</evidence>
<dbReference type="PANTHER" id="PTHR24321">
    <property type="entry name" value="DEHYDROGENASES, SHORT CHAIN"/>
    <property type="match status" value="1"/>
</dbReference>
<dbReference type="KEGG" id="lpil:LIP_0805"/>
<dbReference type="CDD" id="cd05233">
    <property type="entry name" value="SDR_c"/>
    <property type="match status" value="1"/>
</dbReference>
<dbReference type="STRING" id="1555112.LIP_0805"/>
<evidence type="ECO:0000313" key="3">
    <source>
        <dbReference type="EMBL" id="BAS26662.1"/>
    </source>
</evidence>
<dbReference type="Gene3D" id="3.40.50.720">
    <property type="entry name" value="NAD(P)-binding Rossmann-like Domain"/>
    <property type="match status" value="1"/>
</dbReference>
<dbReference type="Proteomes" id="UP000065807">
    <property type="component" value="Chromosome"/>
</dbReference>
<keyword evidence="2" id="KW-0560">Oxidoreductase</keyword>
<dbReference type="PRINTS" id="PR00080">
    <property type="entry name" value="SDRFAMILY"/>
</dbReference>